<dbReference type="InterPro" id="IPR003819">
    <property type="entry name" value="TauD/TfdA-like"/>
</dbReference>
<dbReference type="GO" id="GO:0016491">
    <property type="term" value="F:oxidoreductase activity"/>
    <property type="evidence" value="ECO:0007669"/>
    <property type="project" value="UniProtKB-KW"/>
</dbReference>
<dbReference type="Gene3D" id="3.60.130.10">
    <property type="entry name" value="Clavaminate synthase-like"/>
    <property type="match status" value="1"/>
</dbReference>
<keyword evidence="5" id="KW-1185">Reference proteome</keyword>
<dbReference type="STRING" id="3075.A0A087SP45"/>
<dbReference type="AlphaFoldDB" id="A0A087SP45"/>
<dbReference type="InterPro" id="IPR050411">
    <property type="entry name" value="AlphaKG_dependent_hydroxylases"/>
</dbReference>
<dbReference type="GO" id="GO:0017000">
    <property type="term" value="P:antibiotic biosynthetic process"/>
    <property type="evidence" value="ECO:0007669"/>
    <property type="project" value="UniProtKB-KW"/>
</dbReference>
<dbReference type="EMBL" id="KL662147">
    <property type="protein sequence ID" value="KFM27499.1"/>
    <property type="molecule type" value="Genomic_DNA"/>
</dbReference>
<keyword evidence="2" id="KW-0045">Antibiotic biosynthesis</keyword>
<accession>A0A087SP45</accession>
<gene>
    <name evidence="4" type="ORF">F751_6080</name>
</gene>
<dbReference type="GeneID" id="23617471"/>
<dbReference type="KEGG" id="apro:F751_6080"/>
<feature type="domain" description="TauD/TfdA-like" evidence="3">
    <location>
        <begin position="62"/>
        <end position="318"/>
    </location>
</feature>
<evidence type="ECO:0000313" key="5">
    <source>
        <dbReference type="Proteomes" id="UP000028924"/>
    </source>
</evidence>
<dbReference type="OrthoDB" id="272271at2759"/>
<dbReference type="eggNOG" id="ENOG502QWD7">
    <property type="taxonomic scope" value="Eukaryota"/>
</dbReference>
<dbReference type="SUPFAM" id="SSF51197">
    <property type="entry name" value="Clavaminate synthase-like"/>
    <property type="match status" value="1"/>
</dbReference>
<dbReference type="PANTHER" id="PTHR10696">
    <property type="entry name" value="GAMMA-BUTYROBETAINE HYDROXYLASE-RELATED"/>
    <property type="match status" value="1"/>
</dbReference>
<organism evidence="4 5">
    <name type="scientific">Auxenochlorella protothecoides</name>
    <name type="common">Green microalga</name>
    <name type="synonym">Chlorella protothecoides</name>
    <dbReference type="NCBI Taxonomy" id="3075"/>
    <lineage>
        <taxon>Eukaryota</taxon>
        <taxon>Viridiplantae</taxon>
        <taxon>Chlorophyta</taxon>
        <taxon>core chlorophytes</taxon>
        <taxon>Trebouxiophyceae</taxon>
        <taxon>Chlorellales</taxon>
        <taxon>Chlorellaceae</taxon>
        <taxon>Auxenochlorella</taxon>
    </lineage>
</organism>
<evidence type="ECO:0000256" key="1">
    <source>
        <dbReference type="ARBA" id="ARBA00023002"/>
    </source>
</evidence>
<evidence type="ECO:0000313" key="4">
    <source>
        <dbReference type="EMBL" id="KFM27499.1"/>
    </source>
</evidence>
<evidence type="ECO:0000256" key="2">
    <source>
        <dbReference type="ARBA" id="ARBA00023194"/>
    </source>
</evidence>
<sequence>MRDDKPAVFSNAPDTQLRPVLTAAAWTAADMRAREHEWTYHLTPNDIQELDEALVLARATGKPIHELTQEDFPLPLLAPKLRALGSEVVHGRGFQIIKGVPVERWSREESVTAYWGMGLRWGRAVSNNAAGHLVGHIKDIGHDPLDPSTRLFATRAAQPFHNDAADVVGLLCLTLGESGGLSSWTSSVSVYNAVLAARPDLARLLTQPWVWDRKGEVPPGKPPTFAMPVFNHHAGHLSVNWSSNYFLAAQRHPGVPALTPAHLEAIALVDALAASDALRLDAMLAPGDVQLLSNHTVFHARSAFTDSPERKRHLLRLWLAPEDDRPLPEAYREILGGSVEGAEWNPDMTAIASPWAHSSPSYSLFGGSGFLSDDDLHSQHDSVLTVSGSASPTTSPKEAVAAPHPFTPAALRQCAKQVNMRLMHAHSPADIFCIVADGLEFFDSINLTAAFQRLAKFLAAHPRERPAVLSSPVFHSLAGMMVEQCHTGAFNPQSTSNAWWAAALGACLASGAESARPNAQAVSSTWYAWGRMGAYLPGTRVRDALWDRTYALALNFDSQGVANMVWSWGQLRRRHGDAFPVRTDVLAGLTLLVSRMPGAFAVQGLSCTAMGCANLGATLRAAALPLAMANTASALARMGGEAARDAAALDMLAAFDARAARLAGPHKPAELAALAGAMQRCGLEPRAPCLAAEFTAAGLFLTNRPAQLRVR</sequence>
<protein>
    <recommendedName>
        <fullName evidence="3">TauD/TfdA-like domain-containing protein</fullName>
    </recommendedName>
</protein>
<evidence type="ECO:0000259" key="3">
    <source>
        <dbReference type="Pfam" id="PF02668"/>
    </source>
</evidence>
<dbReference type="Pfam" id="PF02668">
    <property type="entry name" value="TauD"/>
    <property type="match status" value="1"/>
</dbReference>
<dbReference type="RefSeq" id="XP_011400476.1">
    <property type="nucleotide sequence ID" value="XM_011402174.1"/>
</dbReference>
<dbReference type="InterPro" id="IPR042098">
    <property type="entry name" value="TauD-like_sf"/>
</dbReference>
<dbReference type="PANTHER" id="PTHR10696:SF56">
    <property type="entry name" value="TAUD_TFDA-LIKE DOMAIN-CONTAINING PROTEIN"/>
    <property type="match status" value="1"/>
</dbReference>
<proteinExistence type="predicted"/>
<name>A0A087SP45_AUXPR</name>
<reference evidence="4 5" key="1">
    <citation type="journal article" date="2014" name="BMC Genomics">
        <title>Oil accumulation mechanisms of the oleaginous microalga Chlorella protothecoides revealed through its genome, transcriptomes, and proteomes.</title>
        <authorList>
            <person name="Gao C."/>
            <person name="Wang Y."/>
            <person name="Shen Y."/>
            <person name="Yan D."/>
            <person name="He X."/>
            <person name="Dai J."/>
            <person name="Wu Q."/>
        </authorList>
    </citation>
    <scope>NUCLEOTIDE SEQUENCE [LARGE SCALE GENOMIC DNA]</scope>
    <source>
        <strain evidence="4 5">0710</strain>
    </source>
</reference>
<dbReference type="Proteomes" id="UP000028924">
    <property type="component" value="Unassembled WGS sequence"/>
</dbReference>
<keyword evidence="1" id="KW-0560">Oxidoreductase</keyword>